<organism evidence="18 19">
    <name type="scientific">Terasakiispira papahanaumokuakeensis</name>
    <dbReference type="NCBI Taxonomy" id="197479"/>
    <lineage>
        <taxon>Bacteria</taxon>
        <taxon>Pseudomonadati</taxon>
        <taxon>Pseudomonadota</taxon>
        <taxon>Gammaproteobacteria</taxon>
        <taxon>Oceanospirillales</taxon>
        <taxon>Terasakiispira</taxon>
    </lineage>
</organism>
<feature type="active site" evidence="13">
    <location>
        <position position="129"/>
    </location>
</feature>
<dbReference type="Pfam" id="PF00768">
    <property type="entry name" value="Peptidase_S11"/>
    <property type="match status" value="1"/>
</dbReference>
<protein>
    <recommendedName>
        <fullName evidence="4">serine-type D-Ala-D-Ala carboxypeptidase</fullName>
        <ecNumber evidence="4">3.4.16.4</ecNumber>
    </recommendedName>
</protein>
<dbReference type="EMBL" id="MDTQ01000001">
    <property type="protein sequence ID" value="ODC03953.1"/>
    <property type="molecule type" value="Genomic_DNA"/>
</dbReference>
<dbReference type="SUPFAM" id="SSF56601">
    <property type="entry name" value="beta-lactamase/transpeptidase-like"/>
    <property type="match status" value="1"/>
</dbReference>
<gene>
    <name evidence="18" type="ORF">BFW38_10780</name>
</gene>
<dbReference type="STRING" id="197479.BFW38_10780"/>
<keyword evidence="9" id="KW-0133">Cell shape</keyword>
<keyword evidence="11" id="KW-0961">Cell wall biogenesis/degradation</keyword>
<keyword evidence="10" id="KW-0573">Peptidoglycan synthesis</keyword>
<dbReference type="UniPathway" id="UPA00219"/>
<dbReference type="InterPro" id="IPR001967">
    <property type="entry name" value="Peptidase_S11_N"/>
</dbReference>
<feature type="domain" description="Peptidase S11 D-Ala-D-Ala carboxypeptidase A C-terminal" evidence="17">
    <location>
        <begin position="281"/>
        <end position="371"/>
    </location>
</feature>
<dbReference type="GO" id="GO:0009252">
    <property type="term" value="P:peptidoglycan biosynthetic process"/>
    <property type="evidence" value="ECO:0007669"/>
    <property type="project" value="UniProtKB-UniPathway"/>
</dbReference>
<comment type="function">
    <text evidence="1">Removes C-terminal D-alanyl residues from sugar-peptide cell wall precursors.</text>
</comment>
<dbReference type="EC" id="3.4.16.4" evidence="4"/>
<dbReference type="OrthoDB" id="9795979at2"/>
<feature type="binding site" evidence="14">
    <location>
        <position position="231"/>
    </location>
    <ligand>
        <name>substrate</name>
    </ligand>
</feature>
<evidence type="ECO:0000256" key="4">
    <source>
        <dbReference type="ARBA" id="ARBA00012448"/>
    </source>
</evidence>
<evidence type="ECO:0000256" key="16">
    <source>
        <dbReference type="SAM" id="SignalP"/>
    </source>
</evidence>
<dbReference type="GO" id="GO:0006508">
    <property type="term" value="P:proteolysis"/>
    <property type="evidence" value="ECO:0007669"/>
    <property type="project" value="UniProtKB-KW"/>
</dbReference>
<evidence type="ECO:0000256" key="14">
    <source>
        <dbReference type="PIRSR" id="PIRSR618044-2"/>
    </source>
</evidence>
<reference evidence="18 19" key="1">
    <citation type="submission" date="2016-08" db="EMBL/GenBank/DDBJ databases">
        <authorList>
            <person name="Seilhamer J.J."/>
        </authorList>
    </citation>
    <scope>NUCLEOTIDE SEQUENCE [LARGE SCALE GENOMIC DNA]</scope>
    <source>
        <strain evidence="18 19">PH27A</strain>
    </source>
</reference>
<name>A0A1E2VAJ8_9GAMM</name>
<evidence type="ECO:0000256" key="15">
    <source>
        <dbReference type="RuleBase" id="RU004016"/>
    </source>
</evidence>
<dbReference type="Pfam" id="PF07943">
    <property type="entry name" value="PBP5_C"/>
    <property type="match status" value="1"/>
</dbReference>
<dbReference type="PANTHER" id="PTHR21581:SF6">
    <property type="entry name" value="TRAFFICKING PROTEIN PARTICLE COMPLEX SUBUNIT 12"/>
    <property type="match status" value="1"/>
</dbReference>
<accession>A0A1E2VAJ8</accession>
<keyword evidence="8" id="KW-0378">Hydrolase</keyword>
<dbReference type="SMART" id="SM00936">
    <property type="entry name" value="PBP5_C"/>
    <property type="match status" value="1"/>
</dbReference>
<dbReference type="SUPFAM" id="SSF69189">
    <property type="entry name" value="Penicillin-binding protein associated domain"/>
    <property type="match status" value="1"/>
</dbReference>
<dbReference type="GO" id="GO:0071555">
    <property type="term" value="P:cell wall organization"/>
    <property type="evidence" value="ECO:0007669"/>
    <property type="project" value="UniProtKB-KW"/>
</dbReference>
<evidence type="ECO:0000256" key="12">
    <source>
        <dbReference type="ARBA" id="ARBA00034000"/>
    </source>
</evidence>
<evidence type="ECO:0000256" key="1">
    <source>
        <dbReference type="ARBA" id="ARBA00003217"/>
    </source>
</evidence>
<keyword evidence="19" id="KW-1185">Reference proteome</keyword>
<feature type="chain" id="PRO_5009119679" description="serine-type D-Ala-D-Ala carboxypeptidase" evidence="16">
    <location>
        <begin position="31"/>
        <end position="391"/>
    </location>
</feature>
<feature type="signal peptide" evidence="16">
    <location>
        <begin position="1"/>
        <end position="30"/>
    </location>
</feature>
<dbReference type="InterPro" id="IPR012338">
    <property type="entry name" value="Beta-lactam/transpept-like"/>
</dbReference>
<dbReference type="GO" id="GO:0009002">
    <property type="term" value="F:serine-type D-Ala-D-Ala carboxypeptidase activity"/>
    <property type="evidence" value="ECO:0007669"/>
    <property type="project" value="UniProtKB-EC"/>
</dbReference>
<feature type="active site" description="Proton acceptor" evidence="13">
    <location>
        <position position="72"/>
    </location>
</feature>
<evidence type="ECO:0000256" key="3">
    <source>
        <dbReference type="ARBA" id="ARBA00007164"/>
    </source>
</evidence>
<keyword evidence="7 16" id="KW-0732">Signal</keyword>
<evidence type="ECO:0000256" key="7">
    <source>
        <dbReference type="ARBA" id="ARBA00022729"/>
    </source>
</evidence>
<dbReference type="GO" id="GO:0008360">
    <property type="term" value="P:regulation of cell shape"/>
    <property type="evidence" value="ECO:0007669"/>
    <property type="project" value="UniProtKB-KW"/>
</dbReference>
<dbReference type="Proteomes" id="UP000094291">
    <property type="component" value="Unassembled WGS sequence"/>
</dbReference>
<proteinExistence type="inferred from homology"/>
<dbReference type="Gene3D" id="2.60.410.10">
    <property type="entry name" value="D-Ala-D-Ala carboxypeptidase, C-terminal domain"/>
    <property type="match status" value="1"/>
</dbReference>
<evidence type="ECO:0000256" key="2">
    <source>
        <dbReference type="ARBA" id="ARBA00004752"/>
    </source>
</evidence>
<evidence type="ECO:0000256" key="13">
    <source>
        <dbReference type="PIRSR" id="PIRSR618044-1"/>
    </source>
</evidence>
<dbReference type="PRINTS" id="PR00725">
    <property type="entry name" value="DADACBPTASE1"/>
</dbReference>
<evidence type="ECO:0000256" key="6">
    <source>
        <dbReference type="ARBA" id="ARBA00022670"/>
    </source>
</evidence>
<dbReference type="Gene3D" id="3.40.710.10">
    <property type="entry name" value="DD-peptidase/beta-lactamase superfamily"/>
    <property type="match status" value="1"/>
</dbReference>
<evidence type="ECO:0000313" key="19">
    <source>
        <dbReference type="Proteomes" id="UP000094291"/>
    </source>
</evidence>
<comment type="caution">
    <text evidence="18">The sequence shown here is derived from an EMBL/GenBank/DDBJ whole genome shotgun (WGS) entry which is preliminary data.</text>
</comment>
<dbReference type="InterPro" id="IPR037167">
    <property type="entry name" value="Peptidase_S11_C_sf"/>
</dbReference>
<evidence type="ECO:0000256" key="5">
    <source>
        <dbReference type="ARBA" id="ARBA00022645"/>
    </source>
</evidence>
<dbReference type="InterPro" id="IPR012907">
    <property type="entry name" value="Peptidase_S11_C"/>
</dbReference>
<evidence type="ECO:0000259" key="17">
    <source>
        <dbReference type="SMART" id="SM00936"/>
    </source>
</evidence>
<dbReference type="InterPro" id="IPR015956">
    <property type="entry name" value="Peniciliin-bd_prot_C_sf"/>
</dbReference>
<comment type="pathway">
    <text evidence="2">Cell wall biogenesis; peptidoglycan biosynthesis.</text>
</comment>
<dbReference type="RefSeq" id="WP_068998628.1">
    <property type="nucleotide sequence ID" value="NZ_MDTQ01000001.1"/>
</dbReference>
<comment type="similarity">
    <text evidence="3 15">Belongs to the peptidase S11 family.</text>
</comment>
<evidence type="ECO:0000256" key="8">
    <source>
        <dbReference type="ARBA" id="ARBA00022801"/>
    </source>
</evidence>
<evidence type="ECO:0000313" key="18">
    <source>
        <dbReference type="EMBL" id="ODC03953.1"/>
    </source>
</evidence>
<comment type="catalytic activity">
    <reaction evidence="12">
        <text>Preferential cleavage: (Ac)2-L-Lys-D-Ala-|-D-Ala. Also transpeptidation of peptidyl-alanyl moieties that are N-acyl substituents of D-alanine.</text>
        <dbReference type="EC" id="3.4.16.4"/>
    </reaction>
</comment>
<evidence type="ECO:0000256" key="10">
    <source>
        <dbReference type="ARBA" id="ARBA00022984"/>
    </source>
</evidence>
<sequence>MTSTPSLIRSIRVLGATALLAIGLPLSAQAETLIPAAPELAASSWILMDAESGKILAEHNADEKLPPASLTKMMTAYLVEHEIDKGNLNPTDKVRISEKAWRAPGSRMFIREGTFVEVEKLLHGVIIQSGNDASTALAEHLAGSESSFADLMNQFAQRLGMTNTHYMNATGLPAEGHHSTAHDLAILARHIIEDYPDHYQIYSQRYFTYNDIRQANRNRLLWRDNSVDGLKTGHTDEAGYCLVASAKRNDMRLISVVMGTKSDEARTQESQKLLAYGFRYFDTRKLYEKYEPLNTSKVWSGAQDEVQLGLEHDLSVTIPRGREGDLKASLEIDPVIKAPVQAGQSYGRLVIRLDDKEVAEKPLVALQNVEQGGFFKRIWDSIVLFVMGLFN</sequence>
<dbReference type="PANTHER" id="PTHR21581">
    <property type="entry name" value="D-ALANYL-D-ALANINE CARBOXYPEPTIDASE"/>
    <property type="match status" value="1"/>
</dbReference>
<keyword evidence="5 18" id="KW-0121">Carboxypeptidase</keyword>
<dbReference type="InterPro" id="IPR018044">
    <property type="entry name" value="Peptidase_S11"/>
</dbReference>
<feature type="active site" description="Acyl-ester intermediate" evidence="13">
    <location>
        <position position="69"/>
    </location>
</feature>
<evidence type="ECO:0000256" key="11">
    <source>
        <dbReference type="ARBA" id="ARBA00023316"/>
    </source>
</evidence>
<evidence type="ECO:0000256" key="9">
    <source>
        <dbReference type="ARBA" id="ARBA00022960"/>
    </source>
</evidence>
<dbReference type="AlphaFoldDB" id="A0A1E2VAJ8"/>
<keyword evidence="6" id="KW-0645">Protease</keyword>